<proteinExistence type="predicted"/>
<dbReference type="InParanoid" id="W2S0B6"/>
<dbReference type="OrthoDB" id="2567806at2759"/>
<feature type="region of interest" description="Disordered" evidence="1">
    <location>
        <begin position="1"/>
        <end position="43"/>
    </location>
</feature>
<dbReference type="VEuPathDB" id="FungiDB:HMPREF1541_03979"/>
<dbReference type="PANTHER" id="PTHR37781:SF1">
    <property type="entry name" value="ADR380WP"/>
    <property type="match status" value="1"/>
</dbReference>
<dbReference type="RefSeq" id="XP_008716549.1">
    <property type="nucleotide sequence ID" value="XM_008718327.1"/>
</dbReference>
<dbReference type="AlphaFoldDB" id="W2S0B6"/>
<organism evidence="2 3">
    <name type="scientific">Cyphellophora europaea (strain CBS 101466)</name>
    <name type="common">Phialophora europaea</name>
    <dbReference type="NCBI Taxonomy" id="1220924"/>
    <lineage>
        <taxon>Eukaryota</taxon>
        <taxon>Fungi</taxon>
        <taxon>Dikarya</taxon>
        <taxon>Ascomycota</taxon>
        <taxon>Pezizomycotina</taxon>
        <taxon>Eurotiomycetes</taxon>
        <taxon>Chaetothyriomycetidae</taxon>
        <taxon>Chaetothyriales</taxon>
        <taxon>Cyphellophoraceae</taxon>
        <taxon>Cyphellophora</taxon>
    </lineage>
</organism>
<dbReference type="HOGENOM" id="CLU_062681_0_0_1"/>
<dbReference type="Proteomes" id="UP000030752">
    <property type="component" value="Unassembled WGS sequence"/>
</dbReference>
<dbReference type="GeneID" id="19971318"/>
<dbReference type="GO" id="GO:0005675">
    <property type="term" value="C:transcription factor TFIIH holo complex"/>
    <property type="evidence" value="ECO:0007669"/>
    <property type="project" value="TreeGrafter"/>
</dbReference>
<dbReference type="EMBL" id="KB822719">
    <property type="protein sequence ID" value="ETN42040.1"/>
    <property type="molecule type" value="Genomic_DNA"/>
</dbReference>
<dbReference type="STRING" id="1220924.W2S0B6"/>
<name>W2S0B6_CYPE1</name>
<dbReference type="PANTHER" id="PTHR37781">
    <property type="entry name" value="TFIIH COMPLEX SUBUNIT"/>
    <property type="match status" value="1"/>
</dbReference>
<feature type="compositionally biased region" description="Low complexity" evidence="1">
    <location>
        <begin position="9"/>
        <end position="23"/>
    </location>
</feature>
<accession>W2S0B6</accession>
<sequence>MSEISNMLSPPISAASPSPSTASGVALHVSPNLPNPRKQPLAPGSAKEINLIHYLDDQLLRVFRRYEKRLPEEQRTVVEPNPPDDAPGYKNMEEVVADLDPLVDVVWISHTPPLQVAYLLSIAGDIGSYMPAFPFTPSIFPVLSKIDQAFVALLKLPNPAAGSVTSNHPPTKTDRVRIRSLTEEIRVTAVNTATKSGISADLDDSSDEETDGQLSTFDANQPYNETAIGAGLGRIFKGTIEILGDSLT</sequence>
<gene>
    <name evidence="2" type="ORF">HMPREF1541_03979</name>
</gene>
<keyword evidence="3" id="KW-1185">Reference proteome</keyword>
<dbReference type="FunCoup" id="W2S0B6">
    <property type="interactions" value="23"/>
</dbReference>
<dbReference type="eggNOG" id="ENOG502QZN7">
    <property type="taxonomic scope" value="Eukaryota"/>
</dbReference>
<feature type="compositionally biased region" description="Acidic residues" evidence="1">
    <location>
        <begin position="201"/>
        <end position="211"/>
    </location>
</feature>
<evidence type="ECO:0000313" key="2">
    <source>
        <dbReference type="EMBL" id="ETN42040.1"/>
    </source>
</evidence>
<dbReference type="InterPro" id="IPR031349">
    <property type="entry name" value="Tfb6"/>
</dbReference>
<evidence type="ECO:0000313" key="3">
    <source>
        <dbReference type="Proteomes" id="UP000030752"/>
    </source>
</evidence>
<protein>
    <submittedName>
        <fullName evidence="2">Uncharacterized protein</fullName>
    </submittedName>
</protein>
<dbReference type="Pfam" id="PF17110">
    <property type="entry name" value="TFB6"/>
    <property type="match status" value="1"/>
</dbReference>
<feature type="region of interest" description="Disordered" evidence="1">
    <location>
        <begin position="198"/>
        <end position="219"/>
    </location>
</feature>
<reference evidence="2 3" key="1">
    <citation type="submission" date="2013-03" db="EMBL/GenBank/DDBJ databases">
        <title>The Genome Sequence of Phialophora europaea CBS 101466.</title>
        <authorList>
            <consortium name="The Broad Institute Genomics Platform"/>
            <person name="Cuomo C."/>
            <person name="de Hoog S."/>
            <person name="Gorbushina A."/>
            <person name="Walker B."/>
            <person name="Young S.K."/>
            <person name="Zeng Q."/>
            <person name="Gargeya S."/>
            <person name="Fitzgerald M."/>
            <person name="Haas B."/>
            <person name="Abouelleil A."/>
            <person name="Allen A.W."/>
            <person name="Alvarado L."/>
            <person name="Arachchi H.M."/>
            <person name="Berlin A.M."/>
            <person name="Chapman S.B."/>
            <person name="Gainer-Dewar J."/>
            <person name="Goldberg J."/>
            <person name="Griggs A."/>
            <person name="Gujja S."/>
            <person name="Hansen M."/>
            <person name="Howarth C."/>
            <person name="Imamovic A."/>
            <person name="Ireland A."/>
            <person name="Larimer J."/>
            <person name="McCowan C."/>
            <person name="Murphy C."/>
            <person name="Pearson M."/>
            <person name="Poon T.W."/>
            <person name="Priest M."/>
            <person name="Roberts A."/>
            <person name="Saif S."/>
            <person name="Shea T."/>
            <person name="Sisk P."/>
            <person name="Sykes S."/>
            <person name="Wortman J."/>
            <person name="Nusbaum C."/>
            <person name="Birren B."/>
        </authorList>
    </citation>
    <scope>NUCLEOTIDE SEQUENCE [LARGE SCALE GENOMIC DNA]</scope>
    <source>
        <strain evidence="2 3">CBS 101466</strain>
    </source>
</reference>
<evidence type="ECO:0000256" key="1">
    <source>
        <dbReference type="SAM" id="MobiDB-lite"/>
    </source>
</evidence>